<name>I4D8A4_DESAJ</name>
<accession>I4D8A4</accession>
<gene>
    <name evidence="2" type="ordered locus">Desaci_3124</name>
</gene>
<sequence>MEQYSLSCDDWSHYAILPVLSVLVYWYRPQLLSLFILVLTVALFVNYNVLKNKDDVVVGVNAIGRLSKK</sequence>
<dbReference type="HOGENOM" id="CLU_2769026_0_0_9"/>
<dbReference type="STRING" id="646529.Desaci_3124"/>
<keyword evidence="3" id="KW-1185">Reference proteome</keyword>
<dbReference type="KEGG" id="dai:Desaci_3124"/>
<dbReference type="EMBL" id="CP003639">
    <property type="protein sequence ID" value="AFM42028.1"/>
    <property type="molecule type" value="Genomic_DNA"/>
</dbReference>
<reference evidence="2 3" key="1">
    <citation type="journal article" date="2012" name="J. Bacteriol.">
        <title>Complete genome sequences of Desulfosporosinus orientis DSM765T, Desulfosporosinus youngiae DSM17734T, Desulfosporosinus meridiei DSM13257T, and Desulfosporosinus acidiphilus DSM22704T.</title>
        <authorList>
            <person name="Pester M."/>
            <person name="Brambilla E."/>
            <person name="Alazard D."/>
            <person name="Rattei T."/>
            <person name="Weinmaier T."/>
            <person name="Han J."/>
            <person name="Lucas S."/>
            <person name="Lapidus A."/>
            <person name="Cheng J.F."/>
            <person name="Goodwin L."/>
            <person name="Pitluck S."/>
            <person name="Peters L."/>
            <person name="Ovchinnikova G."/>
            <person name="Teshima H."/>
            <person name="Detter J.C."/>
            <person name="Han C.S."/>
            <person name="Tapia R."/>
            <person name="Land M.L."/>
            <person name="Hauser L."/>
            <person name="Kyrpides N.C."/>
            <person name="Ivanova N.N."/>
            <person name="Pagani I."/>
            <person name="Huntmann M."/>
            <person name="Wei C.L."/>
            <person name="Davenport K.W."/>
            <person name="Daligault H."/>
            <person name="Chain P.S."/>
            <person name="Chen A."/>
            <person name="Mavromatis K."/>
            <person name="Markowitz V."/>
            <person name="Szeto E."/>
            <person name="Mikhailova N."/>
            <person name="Pati A."/>
            <person name="Wagner M."/>
            <person name="Woyke T."/>
            <person name="Ollivier B."/>
            <person name="Klenk H.P."/>
            <person name="Spring S."/>
            <person name="Loy A."/>
        </authorList>
    </citation>
    <scope>NUCLEOTIDE SEQUENCE [LARGE SCALE GENOMIC DNA]</scope>
    <source>
        <strain evidence="3">DSM 22704 / JCM 16185 / SJ4</strain>
    </source>
</reference>
<feature type="transmembrane region" description="Helical" evidence="1">
    <location>
        <begin position="31"/>
        <end position="50"/>
    </location>
</feature>
<proteinExistence type="predicted"/>
<organism evidence="2 3">
    <name type="scientific">Desulfosporosinus acidiphilus (strain DSM 22704 / JCM 16185 / SJ4)</name>
    <dbReference type="NCBI Taxonomy" id="646529"/>
    <lineage>
        <taxon>Bacteria</taxon>
        <taxon>Bacillati</taxon>
        <taxon>Bacillota</taxon>
        <taxon>Clostridia</taxon>
        <taxon>Eubacteriales</taxon>
        <taxon>Desulfitobacteriaceae</taxon>
        <taxon>Desulfosporosinus</taxon>
    </lineage>
</organism>
<keyword evidence="1" id="KW-0472">Membrane</keyword>
<keyword evidence="1" id="KW-0812">Transmembrane</keyword>
<keyword evidence="1" id="KW-1133">Transmembrane helix</keyword>
<dbReference type="AlphaFoldDB" id="I4D8A4"/>
<protein>
    <submittedName>
        <fullName evidence="2">Uncharacterized protein</fullName>
    </submittedName>
</protein>
<evidence type="ECO:0000313" key="2">
    <source>
        <dbReference type="EMBL" id="AFM42028.1"/>
    </source>
</evidence>
<evidence type="ECO:0000313" key="3">
    <source>
        <dbReference type="Proteomes" id="UP000002892"/>
    </source>
</evidence>
<dbReference type="Proteomes" id="UP000002892">
    <property type="component" value="Chromosome"/>
</dbReference>
<evidence type="ECO:0000256" key="1">
    <source>
        <dbReference type="SAM" id="Phobius"/>
    </source>
</evidence>